<evidence type="ECO:0000259" key="6">
    <source>
        <dbReference type="PROSITE" id="PS51999"/>
    </source>
</evidence>
<feature type="domain" description="CCHC-type" evidence="5">
    <location>
        <begin position="103"/>
        <end position="117"/>
    </location>
</feature>
<dbReference type="PROSITE" id="PS51999">
    <property type="entry name" value="ZF_GRF"/>
    <property type="match status" value="1"/>
</dbReference>
<evidence type="ECO:0000256" key="1">
    <source>
        <dbReference type="ARBA" id="ARBA00022723"/>
    </source>
</evidence>
<keyword evidence="1" id="KW-0479">Metal-binding</keyword>
<gene>
    <name evidence="7" type="ORF">BVC80_41g41</name>
    <name evidence="8" type="ORF">BVC80_9027g32</name>
</gene>
<evidence type="ECO:0000256" key="3">
    <source>
        <dbReference type="ARBA" id="ARBA00022833"/>
    </source>
</evidence>
<evidence type="ECO:0000256" key="4">
    <source>
        <dbReference type="PROSITE-ProRule" id="PRU00047"/>
    </source>
</evidence>
<evidence type="ECO:0000313" key="7">
    <source>
        <dbReference type="EMBL" id="OVA11750.1"/>
    </source>
</evidence>
<dbReference type="EMBL" id="MVGT01001547">
    <property type="protein sequence ID" value="OVA11750.1"/>
    <property type="molecule type" value="Genomic_DNA"/>
</dbReference>
<dbReference type="InterPro" id="IPR001878">
    <property type="entry name" value="Znf_CCHC"/>
</dbReference>
<dbReference type="GO" id="GO:0003676">
    <property type="term" value="F:nucleic acid binding"/>
    <property type="evidence" value="ECO:0007669"/>
    <property type="project" value="InterPro"/>
</dbReference>
<dbReference type="OrthoDB" id="1990497at2759"/>
<dbReference type="InterPro" id="IPR010666">
    <property type="entry name" value="Znf_GRF"/>
</dbReference>
<evidence type="ECO:0000259" key="5">
    <source>
        <dbReference type="PROSITE" id="PS50158"/>
    </source>
</evidence>
<dbReference type="AlphaFoldDB" id="A0A200QUX4"/>
<keyword evidence="9" id="KW-1185">Reference proteome</keyword>
<dbReference type="PROSITE" id="PS50158">
    <property type="entry name" value="ZF_CCHC"/>
    <property type="match status" value="1"/>
</dbReference>
<evidence type="ECO:0000256" key="2">
    <source>
        <dbReference type="ARBA" id="ARBA00022771"/>
    </source>
</evidence>
<dbReference type="Proteomes" id="UP000195402">
    <property type="component" value="Unassembled WGS sequence"/>
</dbReference>
<dbReference type="GO" id="GO:0008270">
    <property type="term" value="F:zinc ion binding"/>
    <property type="evidence" value="ECO:0007669"/>
    <property type="project" value="UniProtKB-KW"/>
</dbReference>
<feature type="domain" description="GRF-type" evidence="6">
    <location>
        <begin position="40"/>
        <end position="81"/>
    </location>
</feature>
<organism evidence="8 9">
    <name type="scientific">Macleaya cordata</name>
    <name type="common">Five-seeded plume-poppy</name>
    <name type="synonym">Bocconia cordata</name>
    <dbReference type="NCBI Taxonomy" id="56857"/>
    <lineage>
        <taxon>Eukaryota</taxon>
        <taxon>Viridiplantae</taxon>
        <taxon>Streptophyta</taxon>
        <taxon>Embryophyta</taxon>
        <taxon>Tracheophyta</taxon>
        <taxon>Spermatophyta</taxon>
        <taxon>Magnoliopsida</taxon>
        <taxon>Ranunculales</taxon>
        <taxon>Papaveraceae</taxon>
        <taxon>Papaveroideae</taxon>
        <taxon>Macleaya</taxon>
    </lineage>
</organism>
<protein>
    <submittedName>
        <fullName evidence="8">Zinc finger protein</fullName>
    </submittedName>
</protein>
<accession>A0A200QUX4</accession>
<dbReference type="SUPFAM" id="SSF57756">
    <property type="entry name" value="Retrovirus zinc finger-like domains"/>
    <property type="match status" value="1"/>
</dbReference>
<comment type="caution">
    <text evidence="8">The sequence shown here is derived from an EMBL/GenBank/DDBJ whole genome shotgun (WGS) entry which is preliminary data.</text>
</comment>
<reference evidence="8 9" key="1">
    <citation type="journal article" date="2017" name="Mol. Plant">
        <title>The Genome of Medicinal Plant Macleaya cordata Provides New Insights into Benzylisoquinoline Alkaloids Metabolism.</title>
        <authorList>
            <person name="Liu X."/>
            <person name="Liu Y."/>
            <person name="Huang P."/>
            <person name="Ma Y."/>
            <person name="Qing Z."/>
            <person name="Tang Q."/>
            <person name="Cao H."/>
            <person name="Cheng P."/>
            <person name="Zheng Y."/>
            <person name="Yuan Z."/>
            <person name="Zhou Y."/>
            <person name="Liu J."/>
            <person name="Tang Z."/>
            <person name="Zhuo Y."/>
            <person name="Zhang Y."/>
            <person name="Yu L."/>
            <person name="Huang J."/>
            <person name="Yang P."/>
            <person name="Peng Q."/>
            <person name="Zhang J."/>
            <person name="Jiang W."/>
            <person name="Zhang Z."/>
            <person name="Lin K."/>
            <person name="Ro D.K."/>
            <person name="Chen X."/>
            <person name="Xiong X."/>
            <person name="Shang Y."/>
            <person name="Huang S."/>
            <person name="Zeng J."/>
        </authorList>
    </citation>
    <scope>NUCLEOTIDE SEQUENCE [LARGE SCALE GENOMIC DNA]</scope>
    <source>
        <strain evidence="8">BLH2017</strain>
        <strain evidence="9">cv. BLH2017</strain>
        <tissue evidence="8">Root</tissue>
    </source>
</reference>
<dbReference type="InterPro" id="IPR036875">
    <property type="entry name" value="Znf_CCHC_sf"/>
</dbReference>
<keyword evidence="2 4" id="KW-0863">Zinc-finger</keyword>
<dbReference type="EMBL" id="MVGT01001058">
    <property type="protein sequence ID" value="OVA14276.1"/>
    <property type="molecule type" value="Genomic_DNA"/>
</dbReference>
<evidence type="ECO:0000313" key="8">
    <source>
        <dbReference type="EMBL" id="OVA14276.1"/>
    </source>
</evidence>
<evidence type="ECO:0000313" key="9">
    <source>
        <dbReference type="Proteomes" id="UP000195402"/>
    </source>
</evidence>
<name>A0A200QUX4_MACCD</name>
<proteinExistence type="predicted"/>
<keyword evidence="3" id="KW-0862">Zinc</keyword>
<sequence length="198" mass="21734">MGGGGDSSLCSKCQAAEAVCQVCKMTSHLLPICPFIYTECKRKECHGIRKLMISGTDKNPGRMFLKCQYSMCGSFEWLDDAIRDSKEVGGSCSTPKQHRSIGCFGCGESDHWKNKCPWVGTACRVDGCSGIREMKISMWEGREGEKYLGCTKCADTQCFKEAKKLKGVSKSSTPVGARIVIETTLEELCAKLGKQNLM</sequence>